<dbReference type="Proteomes" id="UP000814128">
    <property type="component" value="Unassembled WGS sequence"/>
</dbReference>
<evidence type="ECO:0000313" key="2">
    <source>
        <dbReference type="Proteomes" id="UP000814128"/>
    </source>
</evidence>
<reference evidence="1" key="1">
    <citation type="submission" date="2021-02" db="EMBL/GenBank/DDBJ databases">
        <authorList>
            <consortium name="DOE Joint Genome Institute"/>
            <person name="Ahrendt S."/>
            <person name="Looney B.P."/>
            <person name="Miyauchi S."/>
            <person name="Morin E."/>
            <person name="Drula E."/>
            <person name="Courty P.E."/>
            <person name="Chicoki N."/>
            <person name="Fauchery L."/>
            <person name="Kohler A."/>
            <person name="Kuo A."/>
            <person name="Labutti K."/>
            <person name="Pangilinan J."/>
            <person name="Lipzen A."/>
            <person name="Riley R."/>
            <person name="Andreopoulos W."/>
            <person name="He G."/>
            <person name="Johnson J."/>
            <person name="Barry K.W."/>
            <person name="Grigoriev I.V."/>
            <person name="Nagy L."/>
            <person name="Hibbett D."/>
            <person name="Henrissat B."/>
            <person name="Matheny P.B."/>
            <person name="Labbe J."/>
            <person name="Martin F."/>
        </authorList>
    </citation>
    <scope>NUCLEOTIDE SEQUENCE</scope>
    <source>
        <strain evidence="1">EC-137</strain>
    </source>
</reference>
<protein>
    <submittedName>
        <fullName evidence="1">Alpha/beta-hydrolase</fullName>
    </submittedName>
</protein>
<keyword evidence="2" id="KW-1185">Reference proteome</keyword>
<dbReference type="EMBL" id="MU273542">
    <property type="protein sequence ID" value="KAI0032567.1"/>
    <property type="molecule type" value="Genomic_DNA"/>
</dbReference>
<comment type="caution">
    <text evidence="1">The sequence shown here is derived from an EMBL/GenBank/DDBJ whole genome shotgun (WGS) entry which is preliminary data.</text>
</comment>
<accession>A0ACB8QLP7</accession>
<evidence type="ECO:0000313" key="1">
    <source>
        <dbReference type="EMBL" id="KAI0032567.1"/>
    </source>
</evidence>
<reference evidence="1" key="2">
    <citation type="journal article" date="2022" name="New Phytol.">
        <title>Evolutionary transition to the ectomycorrhizal habit in the genomes of a hyperdiverse lineage of mushroom-forming fungi.</title>
        <authorList>
            <person name="Looney B."/>
            <person name="Miyauchi S."/>
            <person name="Morin E."/>
            <person name="Drula E."/>
            <person name="Courty P.E."/>
            <person name="Kohler A."/>
            <person name="Kuo A."/>
            <person name="LaButti K."/>
            <person name="Pangilinan J."/>
            <person name="Lipzen A."/>
            <person name="Riley R."/>
            <person name="Andreopoulos W."/>
            <person name="He G."/>
            <person name="Johnson J."/>
            <person name="Nolan M."/>
            <person name="Tritt A."/>
            <person name="Barry K.W."/>
            <person name="Grigoriev I.V."/>
            <person name="Nagy L.G."/>
            <person name="Hibbett D."/>
            <person name="Henrissat B."/>
            <person name="Matheny P.B."/>
            <person name="Labbe J."/>
            <person name="Martin F.M."/>
        </authorList>
    </citation>
    <scope>NUCLEOTIDE SEQUENCE</scope>
    <source>
        <strain evidence="1">EC-137</strain>
    </source>
</reference>
<proteinExistence type="predicted"/>
<organism evidence="1 2">
    <name type="scientific">Vararia minispora EC-137</name>
    <dbReference type="NCBI Taxonomy" id="1314806"/>
    <lineage>
        <taxon>Eukaryota</taxon>
        <taxon>Fungi</taxon>
        <taxon>Dikarya</taxon>
        <taxon>Basidiomycota</taxon>
        <taxon>Agaricomycotina</taxon>
        <taxon>Agaricomycetes</taxon>
        <taxon>Russulales</taxon>
        <taxon>Lachnocladiaceae</taxon>
        <taxon>Vararia</taxon>
    </lineage>
</organism>
<gene>
    <name evidence="1" type="ORF">K488DRAFT_49613</name>
</gene>
<sequence>MFTLTTILLLSPLPLSVVALPHPDANATRALVPRAVATMSAPQLNAYTPYTQFARAAYCDSSTLKDWSCGKACEANPDFQVNTAGGNGNSIQNYFVGYWPSKNTVVVAHEGTDPTAFESVLTDVKLLQRSLDSTLFPGAPSSVTVHDGFANEHALTATAILAAVKNLLSSHSSAGVVVIGHSLGGALAELDALYLTLNLPSGTKISGVTYGTPRVGNAAWSTYFDSQVTNFTRVNNRDDFIPILPGRSLGYEHVAQEVHILGTDSAIVCPGAEDTTDAQCTTSAVPNIFEGNILDHLGPYQGVWIGTIFCT</sequence>
<name>A0ACB8QLP7_9AGAM</name>